<dbReference type="Proteomes" id="UP000014500">
    <property type="component" value="Unassembled WGS sequence"/>
</dbReference>
<evidence type="ECO:0000313" key="1">
    <source>
        <dbReference type="EnsemblMetazoa" id="SMAR000110-PA"/>
    </source>
</evidence>
<dbReference type="EnsemblMetazoa" id="SMAR000110-RA">
    <property type="protein sequence ID" value="SMAR000110-PA"/>
    <property type="gene ID" value="SMAR000110"/>
</dbReference>
<evidence type="ECO:0000313" key="2">
    <source>
        <dbReference type="Proteomes" id="UP000014500"/>
    </source>
</evidence>
<sequence length="144" mass="15786">MIVLVDGASFCIRSTRPGPRWATDAATDAPSCARIHICAGPCICRHFCLISTSVIKRFSSARFTLHKHFRVYTSSSHLVLTSPRVHTFSFIQQSQTHNLTFTLHSGHHPHGATPLGGLHRAAGFTQPWMANIQRSLPLLGASTT</sequence>
<name>T1IH07_STRMM</name>
<organism evidence="1 2">
    <name type="scientific">Strigamia maritima</name>
    <name type="common">European centipede</name>
    <name type="synonym">Geophilus maritimus</name>
    <dbReference type="NCBI Taxonomy" id="126957"/>
    <lineage>
        <taxon>Eukaryota</taxon>
        <taxon>Metazoa</taxon>
        <taxon>Ecdysozoa</taxon>
        <taxon>Arthropoda</taxon>
        <taxon>Myriapoda</taxon>
        <taxon>Chilopoda</taxon>
        <taxon>Pleurostigmophora</taxon>
        <taxon>Geophilomorpha</taxon>
        <taxon>Linotaeniidae</taxon>
        <taxon>Strigamia</taxon>
    </lineage>
</organism>
<dbReference type="EMBL" id="JH429682">
    <property type="status" value="NOT_ANNOTATED_CDS"/>
    <property type="molecule type" value="Genomic_DNA"/>
</dbReference>
<reference evidence="2" key="1">
    <citation type="submission" date="2011-05" db="EMBL/GenBank/DDBJ databases">
        <authorList>
            <person name="Richards S.R."/>
            <person name="Qu J."/>
            <person name="Jiang H."/>
            <person name="Jhangiani S.N."/>
            <person name="Agravi P."/>
            <person name="Goodspeed R."/>
            <person name="Gross S."/>
            <person name="Mandapat C."/>
            <person name="Jackson L."/>
            <person name="Mathew T."/>
            <person name="Pu L."/>
            <person name="Thornton R."/>
            <person name="Saada N."/>
            <person name="Wilczek-Boney K.B."/>
            <person name="Lee S."/>
            <person name="Kovar C."/>
            <person name="Wu Y."/>
            <person name="Scherer S.E."/>
            <person name="Worley K.C."/>
            <person name="Muzny D.M."/>
            <person name="Gibbs R."/>
        </authorList>
    </citation>
    <scope>NUCLEOTIDE SEQUENCE</scope>
    <source>
        <strain evidence="2">Brora</strain>
    </source>
</reference>
<dbReference type="HOGENOM" id="CLU_1798863_0_0_1"/>
<protein>
    <submittedName>
        <fullName evidence="1">Uncharacterized protein</fullName>
    </submittedName>
</protein>
<dbReference type="AlphaFoldDB" id="T1IH07"/>
<reference evidence="1" key="2">
    <citation type="submission" date="2015-02" db="UniProtKB">
        <authorList>
            <consortium name="EnsemblMetazoa"/>
        </authorList>
    </citation>
    <scope>IDENTIFICATION</scope>
</reference>
<accession>T1IH07</accession>
<proteinExistence type="predicted"/>
<keyword evidence="2" id="KW-1185">Reference proteome</keyword>